<dbReference type="GO" id="GO:0006623">
    <property type="term" value="P:protein targeting to vacuole"/>
    <property type="evidence" value="ECO:0007669"/>
    <property type="project" value="TreeGrafter"/>
</dbReference>
<dbReference type="PANTHER" id="PTHR16166">
    <property type="entry name" value="VACUOLAR PROTEIN SORTING-ASSOCIATED PROTEIN VPS13"/>
    <property type="match status" value="1"/>
</dbReference>
<dbReference type="STRING" id="451379.A0A158R3Z0"/>
<proteinExistence type="predicted"/>
<name>A0A158R3Z0_9BILA</name>
<dbReference type="Proteomes" id="UP000046393">
    <property type="component" value="Unplaced"/>
</dbReference>
<dbReference type="PANTHER" id="PTHR16166:SF141">
    <property type="entry name" value="INTERMEMBRANE LIPID TRANSFER PROTEIN VPS13D"/>
    <property type="match status" value="1"/>
</dbReference>
<evidence type="ECO:0000313" key="2">
    <source>
        <dbReference type="Proteomes" id="UP000046393"/>
    </source>
</evidence>
<organism evidence="2 3">
    <name type="scientific">Syphacia muris</name>
    <dbReference type="NCBI Taxonomy" id="451379"/>
    <lineage>
        <taxon>Eukaryota</taxon>
        <taxon>Metazoa</taxon>
        <taxon>Ecdysozoa</taxon>
        <taxon>Nematoda</taxon>
        <taxon>Chromadorea</taxon>
        <taxon>Rhabditida</taxon>
        <taxon>Spirurina</taxon>
        <taxon>Oxyuridomorpha</taxon>
        <taxon>Oxyuroidea</taxon>
        <taxon>Oxyuridae</taxon>
        <taxon>Syphacia</taxon>
    </lineage>
</organism>
<dbReference type="GO" id="GO:0045053">
    <property type="term" value="P:protein retention in Golgi apparatus"/>
    <property type="evidence" value="ECO:0007669"/>
    <property type="project" value="TreeGrafter"/>
</dbReference>
<sequence length="1896" mass="214421">MAVVTNLSGLQLNFSTEFYQLLRGFLEKNLGEQLVPIPETIPLEILQKPILSCEVGMSSKYATFSFRLEFKRVKLKLLVPNLESSLPKFVSFAMLDLNRAHISFDTFIDCQSELDFVCEDGDLYDIRPQTVGISSNKTVPYSRIVSRHIDPDKANESLMMEAHVMTKKDEAPTVTLVLCNSKVLIVYDWLNDLKTFILLNSSFTPPTENGTVISQNAKVGSESGVMHRVIHSKRIELSQQTMILKLTLQHADLVFLENQFDKDSFALVARTSAVFCLSDPHGMLGANLELQSLTVAWCLMSAEKESWCELTNNFSVTLGVVTESQPISDAVFPVSSVFRIAKLKIVCDVSNFIARISYKDILIIKNVVESFLYNCQSAVGSLKVDSDEGEKDNFSINIVSYEIKSDHIAIWFLDDFQGNAFPLLRVVFSSLELKHYLEKLKARLIVNVDYFNQRVVGWEPLVEPWNINHLDICIKDQSLIADLRAEESSSLNVNVTQVFLQQSIQFTSQWQEMKSFFENDFRKNCKHSRSDHLPYLLLNKTGSNLYFATTVEEVLLAKTMQRKSNAKWYFVCANAEYSFEFQTKKLVPVGFPDEPRQLIIRVDGWEDISPVNVDSVGTCFRLARSCCDKSGRSLMHNTARLVIEITMNRDGRKVVTVRSALTVINRLPDTVLVNVDNVNRSPFGGYEIFRLASGEALPIPLKLSNARISVKPDMRDASRALHIDWPENMNPGEIVAKNLYFQTARPLINYWICALVKREHYPEYETLPGHTITLNPPLSILNLLPVDAELIIFSHPVYAVSAGKQLDITTVDITSDIRFRIRTDRFTCVNEIIIPRILMSQKWTSMDPQRIDIKMVDSFGSLLDMYGSITTARNGAVVLSLWVPYWIVNKSGIPLILKQEAANSIAAGQHEEHERAKDRNPLMFSFADNNCPNRCSVRVGKKYMHEQGYKPLFCERFSLTAGVQSLKLQLIHDNKSRLIYNIGVEVRQGTGRYKDTQVVLLVPRYQINNQSSFDLLLSHVNDIDDPSQHVKIASNCNFTWNEKFNDEQLLCVKRCDVKCWSCPFPVDKIGSFHVTMRDLDDTPHFVRTEIILCSAVFCITFTDAVYFPPPIQLMNLSDVPVLYYQKAKGYEKKHLRTICKANSVVDYAWDDPYGEKLLVLQVFENKSNTYDPQKSVNTGFTDEHELVLEVMPKGKVMLNKLNVSDSSRSQLWRFAKDNCLENIGMSSRAKEGERYVLDVLDRGGNKLMMLKRNSARDQYQKWTFTSYFEIPFLKEHRLRCGVTGMYAEARGAEVVLAEPKKSMKLNKEGVPVQQSWEMQRQRPGCGELDVECLHKGPTLVVRINDHAKRDERCYCTGTKVDQYSNDLSLKCLPQIGQGQWSFEVNISLRSGLGISLVNGQREELVYARFQGIALHANRINNTYQVTASVEVVQVDDQLLMTDKWQVLFCQDNALSGEPTPVDRHIMLPAVKLEMNCTPLKHYISFDCFRLKLCDMSVQLDESLLWKIVQFVQESGAADSMQPSALLRPPNIELERPDPKKARRCYFGTLILELGDVALTEVLKSQTFNIIVTMDAFGNPSGLASDLKESFEGLVFEGDLSAFVGGLGYGITNSISKVASSVAHGVGTLTFDQQHELMRRRMLRCQPQNDNNSALSHFYSGVKGLGVGVFGGLTAIVTNTIKESKRDGISGAIRGITTGAVDTVTKPVQGIFDLVEGTASAMKEIVGGPAGRKSHFPKSRVRLPRVCSNLQSLLPCYSEEFASAQLALLRINGFSSKEILLDLESLLDQPTTDGRVCQLALICSEQCYIIRQVDSEPSLITQRIPYKYLRHIHPLPVERSSSFAPIEITLEYTDGKRQLLPHLWCNRIETSKRLCEKILRAKQLYEDAKRTLNVLDD</sequence>
<reference evidence="3" key="1">
    <citation type="submission" date="2016-04" db="UniProtKB">
        <authorList>
            <consortium name="WormBaseParasite"/>
        </authorList>
    </citation>
    <scope>IDENTIFICATION</scope>
</reference>
<dbReference type="InterPro" id="IPR026847">
    <property type="entry name" value="VPS13"/>
</dbReference>
<feature type="domain" description="Vacuolar protein sorting-associated protein 13 VPS13 adaptor binding" evidence="1">
    <location>
        <begin position="600"/>
        <end position="1154"/>
    </location>
</feature>
<dbReference type="WBParaSite" id="SMUV_0000087801-mRNA-1">
    <property type="protein sequence ID" value="SMUV_0000087801-mRNA-1"/>
    <property type="gene ID" value="SMUV_0000087801"/>
</dbReference>
<dbReference type="InterPro" id="IPR009543">
    <property type="entry name" value="VPS13_VAB"/>
</dbReference>
<keyword evidence="2" id="KW-1185">Reference proteome</keyword>
<evidence type="ECO:0000259" key="1">
    <source>
        <dbReference type="Pfam" id="PF25036"/>
    </source>
</evidence>
<evidence type="ECO:0000313" key="3">
    <source>
        <dbReference type="WBParaSite" id="SMUV_0000087801-mRNA-1"/>
    </source>
</evidence>
<dbReference type="GO" id="GO:0007005">
    <property type="term" value="P:mitochondrion organization"/>
    <property type="evidence" value="ECO:0007669"/>
    <property type="project" value="TreeGrafter"/>
</dbReference>
<accession>A0A158R3Z0</accession>
<protein>
    <submittedName>
        <fullName evidence="3">SHR-BD domain-containing protein</fullName>
    </submittedName>
</protein>
<dbReference type="Pfam" id="PF25036">
    <property type="entry name" value="VPS13_VAB"/>
    <property type="match status" value="1"/>
</dbReference>